<dbReference type="RefSeq" id="WP_063281489.1">
    <property type="nucleotide sequence ID" value="NZ_LIYF01000015.1"/>
</dbReference>
<evidence type="ECO:0000313" key="4">
    <source>
        <dbReference type="Proteomes" id="UP000076519"/>
    </source>
</evidence>
<sequence>MSNEKYETYNTKVTNFGTYREITHFHTSQVRKAKSDEHRGGRNENSVISDEAQEERTKAQHYKIKRKIRHYILANDFQFFVTFTIDPQKSNSLDYDTAKSILLKWCETQRKLKGKFDYIFLPEFHKSGRVHFHGVLGNCNFELIKAVNPKTGKSFKRNGRQVYNLPAWKYGFTDVEIIEDKERTSSYMTKYVTKELMSNKEMFGKKRYFPSRGLKVPEITFENRTSDEFQDLIPNYGIMDKDISGNRILEKAIYKENINPDTGEIFQKYEDSLIKTKIN</sequence>
<gene>
    <name evidence="3" type="ORF">AB996_0876</name>
</gene>
<organism evidence="3 4">
    <name type="scientific">Lactococcus lactis subsp. cremoris</name>
    <name type="common">Streptococcus cremoris</name>
    <dbReference type="NCBI Taxonomy" id="1359"/>
    <lineage>
        <taxon>Bacteria</taxon>
        <taxon>Bacillati</taxon>
        <taxon>Bacillota</taxon>
        <taxon>Bacilli</taxon>
        <taxon>Lactobacillales</taxon>
        <taxon>Streptococcaceae</taxon>
        <taxon>Lactococcus</taxon>
    </lineage>
</organism>
<dbReference type="Proteomes" id="UP000076519">
    <property type="component" value="Unassembled WGS sequence"/>
</dbReference>
<dbReference type="PATRIC" id="fig|1359.32.peg.758"/>
<reference evidence="3 4" key="1">
    <citation type="submission" date="2015-08" db="EMBL/GenBank/DDBJ databases">
        <title>Draft Genome Sequences of 11 Lactococcus lactis subspecies cremoris strains.</title>
        <authorList>
            <person name="Wels M."/>
            <person name="Backus L."/>
            <person name="Boekhorst J."/>
            <person name="Dijkstra A."/>
            <person name="Beerthuizen M."/>
            <person name="Siezen R."/>
            <person name="Bachmann H."/>
            <person name="Van Hijum S."/>
        </authorList>
    </citation>
    <scope>NUCLEOTIDE SEQUENCE [LARGE SCALE GENOMIC DNA]</scope>
    <source>
        <strain evidence="3 4">KW10</strain>
    </source>
</reference>
<evidence type="ECO:0000313" key="3">
    <source>
        <dbReference type="EMBL" id="KZK07184.1"/>
    </source>
</evidence>
<feature type="region of interest" description="Disordered" evidence="1">
    <location>
        <begin position="31"/>
        <end position="54"/>
    </location>
</feature>
<dbReference type="EMBL" id="LIYF01000015">
    <property type="protein sequence ID" value="KZK07184.1"/>
    <property type="molecule type" value="Genomic_DNA"/>
</dbReference>
<protein>
    <recommendedName>
        <fullName evidence="2">Replication-associated protein ORF2/G2P domain-containing protein</fullName>
    </recommendedName>
</protein>
<name>A0A166JXJ8_LACLC</name>
<comment type="caution">
    <text evidence="3">The sequence shown here is derived from an EMBL/GenBank/DDBJ whole genome shotgun (WGS) entry which is preliminary data.</text>
</comment>
<accession>A0A166JXJ8</accession>
<dbReference type="InterPro" id="IPR056906">
    <property type="entry name" value="ORF2/G2P_dom"/>
</dbReference>
<proteinExistence type="predicted"/>
<feature type="domain" description="Replication-associated protein ORF2/G2P" evidence="2">
    <location>
        <begin position="79"/>
        <end position="195"/>
    </location>
</feature>
<dbReference type="Pfam" id="PF23343">
    <property type="entry name" value="REP_ORF2-G2P"/>
    <property type="match status" value="1"/>
</dbReference>
<dbReference type="AlphaFoldDB" id="A0A166JXJ8"/>
<evidence type="ECO:0000259" key="2">
    <source>
        <dbReference type="Pfam" id="PF23343"/>
    </source>
</evidence>
<feature type="compositionally biased region" description="Basic and acidic residues" evidence="1">
    <location>
        <begin position="33"/>
        <end position="42"/>
    </location>
</feature>
<evidence type="ECO:0000256" key="1">
    <source>
        <dbReference type="SAM" id="MobiDB-lite"/>
    </source>
</evidence>